<evidence type="ECO:0000313" key="16">
    <source>
        <dbReference type="Proteomes" id="UP001152484"/>
    </source>
</evidence>
<keyword evidence="16" id="KW-1185">Reference proteome</keyword>
<dbReference type="InterPro" id="IPR015655">
    <property type="entry name" value="PP2C"/>
</dbReference>
<dbReference type="InterPro" id="IPR001932">
    <property type="entry name" value="PPM-type_phosphatase-like_dom"/>
</dbReference>
<keyword evidence="5" id="KW-0479">Metal-binding</keyword>
<protein>
    <recommendedName>
        <fullName evidence="4">protein-serine/threonine phosphatase</fullName>
        <ecNumber evidence="4">3.1.3.16</ecNumber>
    </recommendedName>
</protein>
<comment type="similarity">
    <text evidence="3 12">Belongs to the PP2C family.</text>
</comment>
<dbReference type="Gene3D" id="3.60.40.10">
    <property type="entry name" value="PPM-type phosphatase domain"/>
    <property type="match status" value="1"/>
</dbReference>
<dbReference type="PROSITE" id="PS51746">
    <property type="entry name" value="PPM_2"/>
    <property type="match status" value="1"/>
</dbReference>
<dbReference type="InterPro" id="IPR000222">
    <property type="entry name" value="PP2C_BS"/>
</dbReference>
<dbReference type="SMART" id="SM00331">
    <property type="entry name" value="PP2C_SIG"/>
    <property type="match status" value="1"/>
</dbReference>
<evidence type="ECO:0000256" key="3">
    <source>
        <dbReference type="ARBA" id="ARBA00006702"/>
    </source>
</evidence>
<dbReference type="OrthoDB" id="10264738at2759"/>
<evidence type="ECO:0000256" key="6">
    <source>
        <dbReference type="ARBA" id="ARBA00022801"/>
    </source>
</evidence>
<sequence length="383" mass="40783">MACTVAISSPVFSPSRISVHCKAAAAAASSSSPEALTRSLSPSSVTSPSPSSPLRILRASKPHPSGLIRPSTPDCSSSTSSTVWKRNRPARLDIPSVTVTFGDCPDAGSVMGEDLVEFEGDGYSVCCKRGKRRRAIEDRYSAMVNLRGDYKQAVFGVFDGHGGASAAEYASQNLAKNIWDEIEKSSGDDDEIKEAVKNGYLKTDTEFLKQDLQGGSCCVTAFINNSNLVVSNAGDCRAVVSNSGIGEALTSDHRPSRTDEKERIEALGGFVGCSHGVCRIQGSLAVSRGIGDRSLKQWVIAEPETRVITLHSQLEFLILASDGLWDKVSTQEAVDVARPFCIGSDKPQLLSCCKKLVDLSVSRGSSDDVSVMLIALGKFCGYT</sequence>
<dbReference type="EMBL" id="CAMAPE010000009">
    <property type="protein sequence ID" value="CAH9074738.1"/>
    <property type="molecule type" value="Genomic_DNA"/>
</dbReference>
<accession>A0A9P0YSB9</accession>
<name>A0A9P0YSB9_CUSEU</name>
<comment type="cofactor">
    <cofactor evidence="2">
        <name>Mg(2+)</name>
        <dbReference type="ChEBI" id="CHEBI:18420"/>
    </cofactor>
</comment>
<comment type="catalytic activity">
    <reaction evidence="10">
        <text>O-phospho-L-seryl-[protein] + H2O = L-seryl-[protein] + phosphate</text>
        <dbReference type="Rhea" id="RHEA:20629"/>
        <dbReference type="Rhea" id="RHEA-COMP:9863"/>
        <dbReference type="Rhea" id="RHEA-COMP:11604"/>
        <dbReference type="ChEBI" id="CHEBI:15377"/>
        <dbReference type="ChEBI" id="CHEBI:29999"/>
        <dbReference type="ChEBI" id="CHEBI:43474"/>
        <dbReference type="ChEBI" id="CHEBI:83421"/>
        <dbReference type="EC" id="3.1.3.16"/>
    </reaction>
</comment>
<dbReference type="Pfam" id="PF00481">
    <property type="entry name" value="PP2C"/>
    <property type="match status" value="1"/>
</dbReference>
<dbReference type="SUPFAM" id="SSF81606">
    <property type="entry name" value="PP2C-like"/>
    <property type="match status" value="1"/>
</dbReference>
<comment type="cofactor">
    <cofactor evidence="1">
        <name>Mn(2+)</name>
        <dbReference type="ChEBI" id="CHEBI:29035"/>
    </cofactor>
</comment>
<gene>
    <name evidence="15" type="ORF">CEURO_LOCUS5294</name>
</gene>
<dbReference type="FunFam" id="3.60.40.10:FF:000044">
    <property type="entry name" value="probable protein phosphatase 2C 25"/>
    <property type="match status" value="1"/>
</dbReference>
<dbReference type="GO" id="GO:0004722">
    <property type="term" value="F:protein serine/threonine phosphatase activity"/>
    <property type="evidence" value="ECO:0007669"/>
    <property type="project" value="UniProtKB-EC"/>
</dbReference>
<comment type="caution">
    <text evidence="15">The sequence shown here is derived from an EMBL/GenBank/DDBJ whole genome shotgun (WGS) entry which is preliminary data.</text>
</comment>
<evidence type="ECO:0000256" key="12">
    <source>
        <dbReference type="RuleBase" id="RU003465"/>
    </source>
</evidence>
<dbReference type="SMART" id="SM00332">
    <property type="entry name" value="PP2Cc"/>
    <property type="match status" value="1"/>
</dbReference>
<dbReference type="CDD" id="cd00143">
    <property type="entry name" value="PP2Cc"/>
    <property type="match status" value="1"/>
</dbReference>
<dbReference type="InterPro" id="IPR036457">
    <property type="entry name" value="PPM-type-like_dom_sf"/>
</dbReference>
<feature type="domain" description="PPM-type phosphatase" evidence="14">
    <location>
        <begin position="122"/>
        <end position="376"/>
    </location>
</feature>
<comment type="catalytic activity">
    <reaction evidence="11">
        <text>O-phospho-L-threonyl-[protein] + H2O = L-threonyl-[protein] + phosphate</text>
        <dbReference type="Rhea" id="RHEA:47004"/>
        <dbReference type="Rhea" id="RHEA-COMP:11060"/>
        <dbReference type="Rhea" id="RHEA-COMP:11605"/>
        <dbReference type="ChEBI" id="CHEBI:15377"/>
        <dbReference type="ChEBI" id="CHEBI:30013"/>
        <dbReference type="ChEBI" id="CHEBI:43474"/>
        <dbReference type="ChEBI" id="CHEBI:61977"/>
        <dbReference type="EC" id="3.1.3.16"/>
    </reaction>
</comment>
<evidence type="ECO:0000256" key="13">
    <source>
        <dbReference type="SAM" id="MobiDB-lite"/>
    </source>
</evidence>
<evidence type="ECO:0000256" key="10">
    <source>
        <dbReference type="ARBA" id="ARBA00047761"/>
    </source>
</evidence>
<dbReference type="Proteomes" id="UP001152484">
    <property type="component" value="Unassembled WGS sequence"/>
</dbReference>
<evidence type="ECO:0000256" key="2">
    <source>
        <dbReference type="ARBA" id="ARBA00001946"/>
    </source>
</evidence>
<reference evidence="15" key="1">
    <citation type="submission" date="2022-07" db="EMBL/GenBank/DDBJ databases">
        <authorList>
            <person name="Macas J."/>
            <person name="Novak P."/>
            <person name="Neumann P."/>
        </authorList>
    </citation>
    <scope>NUCLEOTIDE SEQUENCE</scope>
</reference>
<dbReference type="GO" id="GO:0009738">
    <property type="term" value="P:abscisic acid-activated signaling pathway"/>
    <property type="evidence" value="ECO:0007669"/>
    <property type="project" value="UniProtKB-ARBA"/>
</dbReference>
<evidence type="ECO:0000259" key="14">
    <source>
        <dbReference type="PROSITE" id="PS51746"/>
    </source>
</evidence>
<feature type="region of interest" description="Disordered" evidence="13">
    <location>
        <begin position="29"/>
        <end position="87"/>
    </location>
</feature>
<keyword evidence="9" id="KW-0464">Manganese</keyword>
<feature type="compositionally biased region" description="Low complexity" evidence="13">
    <location>
        <begin position="39"/>
        <end position="53"/>
    </location>
</feature>
<evidence type="ECO:0000256" key="11">
    <source>
        <dbReference type="ARBA" id="ARBA00048336"/>
    </source>
</evidence>
<proteinExistence type="inferred from homology"/>
<evidence type="ECO:0000256" key="4">
    <source>
        <dbReference type="ARBA" id="ARBA00013081"/>
    </source>
</evidence>
<evidence type="ECO:0000256" key="1">
    <source>
        <dbReference type="ARBA" id="ARBA00001936"/>
    </source>
</evidence>
<evidence type="ECO:0000256" key="7">
    <source>
        <dbReference type="ARBA" id="ARBA00022842"/>
    </source>
</evidence>
<evidence type="ECO:0000256" key="9">
    <source>
        <dbReference type="ARBA" id="ARBA00023211"/>
    </source>
</evidence>
<keyword evidence="7" id="KW-0460">Magnesium</keyword>
<organism evidence="15 16">
    <name type="scientific">Cuscuta europaea</name>
    <name type="common">European dodder</name>
    <dbReference type="NCBI Taxonomy" id="41803"/>
    <lineage>
        <taxon>Eukaryota</taxon>
        <taxon>Viridiplantae</taxon>
        <taxon>Streptophyta</taxon>
        <taxon>Embryophyta</taxon>
        <taxon>Tracheophyta</taxon>
        <taxon>Spermatophyta</taxon>
        <taxon>Magnoliopsida</taxon>
        <taxon>eudicotyledons</taxon>
        <taxon>Gunneridae</taxon>
        <taxon>Pentapetalae</taxon>
        <taxon>asterids</taxon>
        <taxon>lamiids</taxon>
        <taxon>Solanales</taxon>
        <taxon>Convolvulaceae</taxon>
        <taxon>Cuscuteae</taxon>
        <taxon>Cuscuta</taxon>
        <taxon>Cuscuta subgen. Cuscuta</taxon>
    </lineage>
</organism>
<evidence type="ECO:0000256" key="5">
    <source>
        <dbReference type="ARBA" id="ARBA00022723"/>
    </source>
</evidence>
<dbReference type="GO" id="GO:0046872">
    <property type="term" value="F:metal ion binding"/>
    <property type="evidence" value="ECO:0007669"/>
    <property type="project" value="UniProtKB-KW"/>
</dbReference>
<dbReference type="AlphaFoldDB" id="A0A9P0YSB9"/>
<evidence type="ECO:0000256" key="8">
    <source>
        <dbReference type="ARBA" id="ARBA00022912"/>
    </source>
</evidence>
<dbReference type="EC" id="3.1.3.16" evidence="4"/>
<keyword evidence="6 12" id="KW-0378">Hydrolase</keyword>
<dbReference type="PANTHER" id="PTHR47992">
    <property type="entry name" value="PROTEIN PHOSPHATASE"/>
    <property type="match status" value="1"/>
</dbReference>
<evidence type="ECO:0000313" key="15">
    <source>
        <dbReference type="EMBL" id="CAH9074738.1"/>
    </source>
</evidence>
<dbReference type="PROSITE" id="PS01032">
    <property type="entry name" value="PPM_1"/>
    <property type="match status" value="1"/>
</dbReference>
<keyword evidence="8 12" id="KW-0904">Protein phosphatase</keyword>